<protein>
    <submittedName>
        <fullName evidence="1">Uncharacterized protein</fullName>
    </submittedName>
</protein>
<dbReference type="HOGENOM" id="CLU_169676_0_0_6"/>
<dbReference type="AlphaFoldDB" id="D5BV37"/>
<keyword evidence="2" id="KW-1185">Reference proteome</keyword>
<dbReference type="eggNOG" id="ENOG5032ZUE">
    <property type="taxonomic scope" value="Bacteria"/>
</dbReference>
<name>D5BV37_NITHN</name>
<evidence type="ECO:0000313" key="1">
    <source>
        <dbReference type="EMBL" id="ADE15387.1"/>
    </source>
</evidence>
<evidence type="ECO:0000313" key="2">
    <source>
        <dbReference type="Proteomes" id="UP000001844"/>
    </source>
</evidence>
<dbReference type="STRING" id="472759.Nhal_2299"/>
<dbReference type="KEGG" id="nhl:Nhal_2299"/>
<dbReference type="Proteomes" id="UP000001844">
    <property type="component" value="Chromosome"/>
</dbReference>
<dbReference type="OrthoDB" id="282152at2"/>
<reference evidence="2" key="1">
    <citation type="submission" date="2010-04" db="EMBL/GenBank/DDBJ databases">
        <title>Complete genome sequence of Nitrosococcus halophilus Nc4, a salt-adapted, aerobic obligate ammonia-oxidizing sulfur purple bacterium.</title>
        <authorList>
            <consortium name="US DOE Joint Genome Institute"/>
            <person name="Campbell M.A."/>
            <person name="Malfatti S.A."/>
            <person name="Chain P.S.G."/>
            <person name="Heidelberg J.F."/>
            <person name="Ward B.B."/>
            <person name="Klotz M.G."/>
        </authorList>
    </citation>
    <scope>NUCLEOTIDE SEQUENCE [LARGE SCALE GENOMIC DNA]</scope>
    <source>
        <strain evidence="2">Nc4</strain>
    </source>
</reference>
<accession>D5BV37</accession>
<sequence length="105" mass="12628">MHYFIGKWRITWMETWPQEYVDLEEPGYFEFTEDKGEFVFGAMRGWLDVRVSTRVPMLEFTWQGVWERDEYCGRGIFEFPDPDHGEGMFFIHSGDESAVKIERKT</sequence>
<organism evidence="1 2">
    <name type="scientific">Nitrosococcus halophilus (strain Nc4)</name>
    <dbReference type="NCBI Taxonomy" id="472759"/>
    <lineage>
        <taxon>Bacteria</taxon>
        <taxon>Pseudomonadati</taxon>
        <taxon>Pseudomonadota</taxon>
        <taxon>Gammaproteobacteria</taxon>
        <taxon>Chromatiales</taxon>
        <taxon>Chromatiaceae</taxon>
        <taxon>Nitrosococcus</taxon>
    </lineage>
</organism>
<proteinExistence type="predicted"/>
<gene>
    <name evidence="1" type="ordered locus">Nhal_2299</name>
</gene>
<dbReference type="EMBL" id="CP001798">
    <property type="protein sequence ID" value="ADE15387.1"/>
    <property type="molecule type" value="Genomic_DNA"/>
</dbReference>